<dbReference type="Proteomes" id="UP000887580">
    <property type="component" value="Unplaced"/>
</dbReference>
<dbReference type="WBParaSite" id="PS1159_v2.g12084.t1">
    <property type="protein sequence ID" value="PS1159_v2.g12084.t1"/>
    <property type="gene ID" value="PS1159_v2.g12084"/>
</dbReference>
<accession>A0AC35EYV2</accession>
<evidence type="ECO:0000313" key="1">
    <source>
        <dbReference type="Proteomes" id="UP000887580"/>
    </source>
</evidence>
<name>A0AC35EYV2_9BILA</name>
<evidence type="ECO:0000313" key="2">
    <source>
        <dbReference type="WBParaSite" id="PS1159_v2.g12084.t1"/>
    </source>
</evidence>
<reference evidence="2" key="1">
    <citation type="submission" date="2022-11" db="UniProtKB">
        <authorList>
            <consortium name="WormBaseParasite"/>
        </authorList>
    </citation>
    <scope>IDENTIFICATION</scope>
</reference>
<protein>
    <submittedName>
        <fullName evidence="2">Histone acetyltransferase</fullName>
    </submittedName>
</protein>
<organism evidence="1 2">
    <name type="scientific">Panagrolaimus sp. PS1159</name>
    <dbReference type="NCBI Taxonomy" id="55785"/>
    <lineage>
        <taxon>Eukaryota</taxon>
        <taxon>Metazoa</taxon>
        <taxon>Ecdysozoa</taxon>
        <taxon>Nematoda</taxon>
        <taxon>Chromadorea</taxon>
        <taxon>Rhabditida</taxon>
        <taxon>Tylenchina</taxon>
        <taxon>Panagrolaimomorpha</taxon>
        <taxon>Panagrolaimoidea</taxon>
        <taxon>Panagrolaimidae</taxon>
        <taxon>Panagrolaimus</taxon>
    </lineage>
</organism>
<sequence length="442" mass="52059">IPDPTMKREPNSNDSPSSPSSPSSSSSSKDSDDDKSDDEFVDFRQKFSEMDLKPLINMQGMTWRDLLPPKPPKDGEDEPSSESSVTTDSDDDPKPLQWEAAGATRPPEWERYRSTNERVIYRRYIRRALIYRRYIRRACRTIIKSNKRKSKIHKFLQIGDFAPDRPIPDPPTRIPDAIVDDDECAEIPNYMSMHDMINEATPEHKSLLIKHFNDMHRMDVRRIREYEKAAADGPVPKFIYISKYQMKTSYTSPLPFHLRVKDELFLCDQCLDGWIDRDPYERHTKVCQMKTPPGKMIYKDEENRFAFFEVDALTYPSYCQMLCCLGISYIEHKSLHTDIEPFLFYVLAKKEKERDFYHFIGYFSKQKYGHSSCNLCCLLVLPCYQGKGYGRYIVDFSFLLSRVEKIPGTPERPLSEAADFLYYRYYYESFLEMVFSWWQCNE</sequence>
<proteinExistence type="predicted"/>